<evidence type="ECO:0000256" key="2">
    <source>
        <dbReference type="ARBA" id="ARBA00023002"/>
    </source>
</evidence>
<dbReference type="RefSeq" id="WP_281242512.1">
    <property type="nucleotide sequence ID" value="NZ_FNAP01000005.1"/>
</dbReference>
<gene>
    <name evidence="7" type="ORF">SAMN05421720_10545</name>
</gene>
<sequence>MTDGGGGRPSLNGLCVGVIGLGLMGRPMARNLKAAGATVIVHNRSPGPMAELGAEGFETAASPAAVARDADSLILMVSDTPAVEAVITGSSGVLTAARPATLIVDMGTTAVTATRTLASRVARTGAAWIDAPVSGGQIGAEQATLTIMAGGVEADIDRARPLFEVLGRRFTHVGDVGAGQVAKAANQVIVGLTIGAVAEGLALARRAGVDPARVREALMGGFAGSRILELHGQRMVEGRFTPGGRVTTQRKDLAQALDLAETLGLDLPATALTMALYDRLIAAGDGNLDHAALVRALDDWPSHTDLPTPSS</sequence>
<evidence type="ECO:0000259" key="5">
    <source>
        <dbReference type="Pfam" id="PF03446"/>
    </source>
</evidence>
<evidence type="ECO:0000256" key="4">
    <source>
        <dbReference type="PIRSR" id="PIRSR000103-1"/>
    </source>
</evidence>
<dbReference type="PROSITE" id="PS00895">
    <property type="entry name" value="3_HYDROXYISOBUT_DH"/>
    <property type="match status" value="1"/>
</dbReference>
<evidence type="ECO:0000256" key="3">
    <source>
        <dbReference type="ARBA" id="ARBA00023027"/>
    </source>
</evidence>
<evidence type="ECO:0000256" key="1">
    <source>
        <dbReference type="ARBA" id="ARBA00009080"/>
    </source>
</evidence>
<dbReference type="Gene3D" id="1.10.1040.10">
    <property type="entry name" value="N-(1-d-carboxylethyl)-l-norvaline Dehydrogenase, domain 2"/>
    <property type="match status" value="1"/>
</dbReference>
<dbReference type="InterPro" id="IPR013328">
    <property type="entry name" value="6PGD_dom2"/>
</dbReference>
<dbReference type="EMBL" id="FNAP01000005">
    <property type="protein sequence ID" value="SDE26673.1"/>
    <property type="molecule type" value="Genomic_DNA"/>
</dbReference>
<accession>A0A1G7BI62</accession>
<evidence type="ECO:0000313" key="7">
    <source>
        <dbReference type="EMBL" id="SDE26673.1"/>
    </source>
</evidence>
<dbReference type="PANTHER" id="PTHR43060">
    <property type="entry name" value="3-HYDROXYISOBUTYRATE DEHYDROGENASE-LIKE 1, MITOCHONDRIAL-RELATED"/>
    <property type="match status" value="1"/>
</dbReference>
<comment type="similarity">
    <text evidence="1">Belongs to the HIBADH-related family.</text>
</comment>
<feature type="domain" description="3-hydroxyisobutyrate dehydrogenase-like NAD-binding" evidence="6">
    <location>
        <begin position="177"/>
        <end position="297"/>
    </location>
</feature>
<dbReference type="Gene3D" id="3.40.50.720">
    <property type="entry name" value="NAD(P)-binding Rossmann-like Domain"/>
    <property type="match status" value="1"/>
</dbReference>
<dbReference type="STRING" id="69960.SAMN05421720_10545"/>
<keyword evidence="8" id="KW-1185">Reference proteome</keyword>
<dbReference type="SUPFAM" id="SSF48179">
    <property type="entry name" value="6-phosphogluconate dehydrogenase C-terminal domain-like"/>
    <property type="match status" value="1"/>
</dbReference>
<feature type="domain" description="6-phosphogluconate dehydrogenase NADP-binding" evidence="5">
    <location>
        <begin position="16"/>
        <end position="174"/>
    </location>
</feature>
<protein>
    <submittedName>
        <fullName evidence="7">2-hydroxy-3-oxopropionate reductase</fullName>
    </submittedName>
</protein>
<name>A0A1G7BI62_9PROT</name>
<dbReference type="GO" id="GO:0050661">
    <property type="term" value="F:NADP binding"/>
    <property type="evidence" value="ECO:0007669"/>
    <property type="project" value="InterPro"/>
</dbReference>
<evidence type="ECO:0000259" key="6">
    <source>
        <dbReference type="Pfam" id="PF14833"/>
    </source>
</evidence>
<keyword evidence="2" id="KW-0560">Oxidoreductase</keyword>
<dbReference type="Pfam" id="PF03446">
    <property type="entry name" value="NAD_binding_2"/>
    <property type="match status" value="1"/>
</dbReference>
<reference evidence="7 8" key="1">
    <citation type="submission" date="2016-10" db="EMBL/GenBank/DDBJ databases">
        <authorList>
            <person name="de Groot N.N."/>
        </authorList>
    </citation>
    <scope>NUCLEOTIDE SEQUENCE [LARGE SCALE GENOMIC DNA]</scope>
    <source>
        <strain evidence="7 8">ATCC 700224</strain>
    </source>
</reference>
<keyword evidence="3" id="KW-0520">NAD</keyword>
<dbReference type="GO" id="GO:0016491">
    <property type="term" value="F:oxidoreductase activity"/>
    <property type="evidence" value="ECO:0007669"/>
    <property type="project" value="UniProtKB-KW"/>
</dbReference>
<dbReference type="InterPro" id="IPR008927">
    <property type="entry name" value="6-PGluconate_DH-like_C_sf"/>
</dbReference>
<feature type="active site" evidence="4">
    <location>
        <position position="183"/>
    </location>
</feature>
<evidence type="ECO:0000313" key="8">
    <source>
        <dbReference type="Proteomes" id="UP000199412"/>
    </source>
</evidence>
<dbReference type="Pfam" id="PF14833">
    <property type="entry name" value="NAD_binding_11"/>
    <property type="match status" value="1"/>
</dbReference>
<dbReference type="GO" id="GO:0016054">
    <property type="term" value="P:organic acid catabolic process"/>
    <property type="evidence" value="ECO:0007669"/>
    <property type="project" value="UniProtKB-ARBA"/>
</dbReference>
<dbReference type="GO" id="GO:0051287">
    <property type="term" value="F:NAD binding"/>
    <property type="evidence" value="ECO:0007669"/>
    <property type="project" value="InterPro"/>
</dbReference>
<organism evidence="7 8">
    <name type="scientific">Rhodospira trueperi</name>
    <dbReference type="NCBI Taxonomy" id="69960"/>
    <lineage>
        <taxon>Bacteria</taxon>
        <taxon>Pseudomonadati</taxon>
        <taxon>Pseudomonadota</taxon>
        <taxon>Alphaproteobacteria</taxon>
        <taxon>Rhodospirillales</taxon>
        <taxon>Rhodospirillaceae</taxon>
        <taxon>Rhodospira</taxon>
    </lineage>
</organism>
<proteinExistence type="inferred from homology"/>
<dbReference type="InterPro" id="IPR006115">
    <property type="entry name" value="6PGDH_NADP-bd"/>
</dbReference>
<dbReference type="PANTHER" id="PTHR43060:SF15">
    <property type="entry name" value="3-HYDROXYISOBUTYRATE DEHYDROGENASE-LIKE 1, MITOCHONDRIAL-RELATED"/>
    <property type="match status" value="1"/>
</dbReference>
<dbReference type="AlphaFoldDB" id="A0A1G7BI62"/>
<dbReference type="InterPro" id="IPR002204">
    <property type="entry name" value="3-OH-isobutyrate_DH-rel_CS"/>
</dbReference>
<dbReference type="InterPro" id="IPR036291">
    <property type="entry name" value="NAD(P)-bd_dom_sf"/>
</dbReference>
<dbReference type="InterPro" id="IPR029154">
    <property type="entry name" value="HIBADH-like_NADP-bd"/>
</dbReference>
<dbReference type="Proteomes" id="UP000199412">
    <property type="component" value="Unassembled WGS sequence"/>
</dbReference>
<dbReference type="PIRSF" id="PIRSF000103">
    <property type="entry name" value="HIBADH"/>
    <property type="match status" value="1"/>
</dbReference>
<dbReference type="InterPro" id="IPR015815">
    <property type="entry name" value="HIBADH-related"/>
</dbReference>
<dbReference type="SUPFAM" id="SSF51735">
    <property type="entry name" value="NAD(P)-binding Rossmann-fold domains"/>
    <property type="match status" value="1"/>
</dbReference>